<evidence type="ECO:0000256" key="3">
    <source>
        <dbReference type="ARBA" id="ARBA00022475"/>
    </source>
</evidence>
<evidence type="ECO:0000256" key="8">
    <source>
        <dbReference type="ARBA" id="ARBA00023288"/>
    </source>
</evidence>
<dbReference type="PANTHER" id="PTHR31052">
    <property type="entry name" value="COBRA-LIKE PROTEIN 7"/>
    <property type="match status" value="1"/>
</dbReference>
<keyword evidence="13" id="KW-1185">Reference proteome</keyword>
<dbReference type="Proteomes" id="UP001187471">
    <property type="component" value="Unassembled WGS sequence"/>
</dbReference>
<accession>A0AA88U014</accession>
<dbReference type="InterPro" id="IPR056900">
    <property type="entry name" value="COB_C"/>
</dbReference>
<dbReference type="Pfam" id="PF04833">
    <property type="entry name" value="COBRA"/>
    <property type="match status" value="1"/>
</dbReference>
<comment type="similarity">
    <text evidence="2">Belongs to the COBRA family.</text>
</comment>
<keyword evidence="7" id="KW-0325">Glycoprotein</keyword>
<keyword evidence="9" id="KW-0812">Transmembrane</keyword>
<keyword evidence="4" id="KW-0336">GPI-anchor</keyword>
<sequence length="642" mass="70861">MASLAHIFCLSILITTFTVSQSQNPADSCNGIFISYVYNSGFGIPPNLTDLTAQPYNFQSTLTVLNNGLEELKSWRVFVGFQHKEYLVSASQAVLADGTSLPAEVGNGTVFSGFPATDLKSAVQTAGDINQMRARVDLVGTQFGAPEFPMPTNISLANDGFSCSPQSKLGNNETYVCCVKDPNARSNITIDEEFLPRQEGDLSIMYDVISVYKTRYWAQVTISNENPIGRLDNWHLSWDWMREEFINTMRGAYPYVVDTNDCLFGGQGDFYKELDFSTVLNCEKRPTIIDLPVARTNDTNLGLIPFCCRNGTILPPSMDRSKSKSVFRMEVYKMPPDLNRTQFIPPQNWKINGTFSPDYQCGPPVRVSPSMFPDPSGLPSESAAVASWQVVCNITVVKSEPPKCCVSFSAFYNDSVVPCNTCACGCLPNPSNVCSATDSALLLPPESLLVPFENRTKKAIAFNKLKKRAIPDPLPCGDNCGISINWHLLADYRDGWSARMTLFNWGETDFEDWFAAVELDKAFPGFEKVYSFNGSTLSGSNNTIYMQGLKDFNDLVRERDGHNPKKDPRLPGTQQSVISFKKKPTPGIKVVSGDGFPTKVYFNGEECSLPSVLPKNSDHRTAAAATVSGVLIAFLVLMILQQ</sequence>
<proteinExistence type="inferred from homology"/>
<protein>
    <recommendedName>
        <fullName evidence="11">COBRA C-terminal domain-containing protein</fullName>
    </recommendedName>
</protein>
<dbReference type="GO" id="GO:0010215">
    <property type="term" value="P:cellulose microfibril organization"/>
    <property type="evidence" value="ECO:0007669"/>
    <property type="project" value="InterPro"/>
</dbReference>
<evidence type="ECO:0000256" key="7">
    <source>
        <dbReference type="ARBA" id="ARBA00023180"/>
    </source>
</evidence>
<keyword evidence="5 10" id="KW-0732">Signal</keyword>
<feature type="domain" description="COBRA C-terminal" evidence="11">
    <location>
        <begin position="403"/>
        <end position="614"/>
    </location>
</feature>
<keyword evidence="8" id="KW-0449">Lipoprotein</keyword>
<evidence type="ECO:0000259" key="11">
    <source>
        <dbReference type="Pfam" id="PF25079"/>
    </source>
</evidence>
<evidence type="ECO:0000256" key="10">
    <source>
        <dbReference type="SAM" id="SignalP"/>
    </source>
</evidence>
<dbReference type="AlphaFoldDB" id="A0AA88U014"/>
<dbReference type="GO" id="GO:0098552">
    <property type="term" value="C:side of membrane"/>
    <property type="evidence" value="ECO:0007669"/>
    <property type="project" value="UniProtKB-KW"/>
</dbReference>
<comment type="subcellular location">
    <subcellularLocation>
        <location evidence="1">Cell membrane</location>
        <topology evidence="1">Lipid-anchor</topology>
        <topology evidence="1">GPI-anchor</topology>
    </subcellularLocation>
</comment>
<evidence type="ECO:0000256" key="2">
    <source>
        <dbReference type="ARBA" id="ARBA00005507"/>
    </source>
</evidence>
<gene>
    <name evidence="12" type="ORF">RJ640_019975</name>
</gene>
<dbReference type="PANTHER" id="PTHR31052:SF19">
    <property type="entry name" value="COBRA-LIKE PROTEIN 7"/>
    <property type="match status" value="1"/>
</dbReference>
<feature type="signal peptide" evidence="10">
    <location>
        <begin position="1"/>
        <end position="22"/>
    </location>
</feature>
<feature type="transmembrane region" description="Helical" evidence="9">
    <location>
        <begin position="622"/>
        <end position="640"/>
    </location>
</feature>
<dbReference type="GO" id="GO:0005886">
    <property type="term" value="C:plasma membrane"/>
    <property type="evidence" value="ECO:0007669"/>
    <property type="project" value="UniProtKB-SubCell"/>
</dbReference>
<dbReference type="Pfam" id="PF25079">
    <property type="entry name" value="COB_C"/>
    <property type="match status" value="1"/>
</dbReference>
<keyword evidence="3" id="KW-1003">Cell membrane</keyword>
<dbReference type="EMBL" id="JAVXUO010003229">
    <property type="protein sequence ID" value="KAK2965220.1"/>
    <property type="molecule type" value="Genomic_DNA"/>
</dbReference>
<keyword evidence="9" id="KW-1133">Transmembrane helix</keyword>
<reference evidence="12" key="1">
    <citation type="submission" date="2022-12" db="EMBL/GenBank/DDBJ databases">
        <title>Draft genome assemblies for two species of Escallonia (Escalloniales).</title>
        <authorList>
            <person name="Chanderbali A."/>
            <person name="Dervinis C."/>
            <person name="Anghel I."/>
            <person name="Soltis D."/>
            <person name="Soltis P."/>
            <person name="Zapata F."/>
        </authorList>
    </citation>
    <scope>NUCLEOTIDE SEQUENCE</scope>
    <source>
        <strain evidence="12">UCBG92.1500</strain>
        <tissue evidence="12">Leaf</tissue>
    </source>
</reference>
<evidence type="ECO:0000256" key="4">
    <source>
        <dbReference type="ARBA" id="ARBA00022622"/>
    </source>
</evidence>
<name>A0AA88U014_9ASTE</name>
<evidence type="ECO:0000313" key="12">
    <source>
        <dbReference type="EMBL" id="KAK2965220.1"/>
    </source>
</evidence>
<feature type="chain" id="PRO_5041667498" description="COBRA C-terminal domain-containing protein" evidence="10">
    <location>
        <begin position="23"/>
        <end position="642"/>
    </location>
</feature>
<evidence type="ECO:0000256" key="5">
    <source>
        <dbReference type="ARBA" id="ARBA00022729"/>
    </source>
</evidence>
<dbReference type="InterPro" id="IPR006918">
    <property type="entry name" value="COBRA_pln"/>
</dbReference>
<organism evidence="12 13">
    <name type="scientific">Escallonia rubra</name>
    <dbReference type="NCBI Taxonomy" id="112253"/>
    <lineage>
        <taxon>Eukaryota</taxon>
        <taxon>Viridiplantae</taxon>
        <taxon>Streptophyta</taxon>
        <taxon>Embryophyta</taxon>
        <taxon>Tracheophyta</taxon>
        <taxon>Spermatophyta</taxon>
        <taxon>Magnoliopsida</taxon>
        <taxon>eudicotyledons</taxon>
        <taxon>Gunneridae</taxon>
        <taxon>Pentapetalae</taxon>
        <taxon>asterids</taxon>
        <taxon>campanulids</taxon>
        <taxon>Escalloniales</taxon>
        <taxon>Escalloniaceae</taxon>
        <taxon>Escallonia</taxon>
    </lineage>
</organism>
<evidence type="ECO:0000256" key="6">
    <source>
        <dbReference type="ARBA" id="ARBA00023136"/>
    </source>
</evidence>
<evidence type="ECO:0000256" key="1">
    <source>
        <dbReference type="ARBA" id="ARBA00004609"/>
    </source>
</evidence>
<evidence type="ECO:0000313" key="13">
    <source>
        <dbReference type="Proteomes" id="UP001187471"/>
    </source>
</evidence>
<keyword evidence="6 9" id="KW-0472">Membrane</keyword>
<comment type="caution">
    <text evidence="12">The sequence shown here is derived from an EMBL/GenBank/DDBJ whole genome shotgun (WGS) entry which is preliminary data.</text>
</comment>
<evidence type="ECO:0000256" key="9">
    <source>
        <dbReference type="SAM" id="Phobius"/>
    </source>
</evidence>